<keyword evidence="3" id="KW-1185">Reference proteome</keyword>
<feature type="coiled-coil region" evidence="1">
    <location>
        <begin position="129"/>
        <end position="156"/>
    </location>
</feature>
<dbReference type="EMBL" id="CAJJDN010000149">
    <property type="protein sequence ID" value="CAD8124128.1"/>
    <property type="molecule type" value="Genomic_DNA"/>
</dbReference>
<evidence type="ECO:0000256" key="1">
    <source>
        <dbReference type="SAM" id="Coils"/>
    </source>
</evidence>
<keyword evidence="1" id="KW-0175">Coiled coil</keyword>
<evidence type="ECO:0000313" key="2">
    <source>
        <dbReference type="EMBL" id="CAD8124128.1"/>
    </source>
</evidence>
<comment type="caution">
    <text evidence="2">The sequence shown here is derived from an EMBL/GenBank/DDBJ whole genome shotgun (WGS) entry which is preliminary data.</text>
</comment>
<sequence>MQDQVKELIEEIIPNIRVEVIKEQNSFKQNKKSQIHNLLLAQQIMNQIEQEFEQDKQSLIRTFSLSLSQSRSMQVLEQQGIKIKNIKRIHRICRRRSKIKNHNLIKLNCQKKYDEERIEMKNLMTNEFTEKLQIHLEQLEQTKSQLTIDYLNQREKLLRIEAETKKFQSQKENQENVYGSQIQEIYEQIKIIQDQLSQIKKNRQFNLSKMKHNLNNHHINLQFKNQILKECFVYEGLNIVNFDDLPEKYYLKIKPNIFDQKQEIQNMIPQKMNQIILKNKIQSKQQILKLILLILKNNIIQCFQLSIVKNTIYQTKLQNFTNTTLQKQQFSQHQQIQKQQLIQQEKENDPSIQKLLIIQKIQFRQLNNQILIDQSINNNKKLENFVKQNQINLKVLIIRDHLKSNYHKIILKNFLDNQTTKNIELLRQEFQTKFLEDIQLEDYYFQQITYFKLKVIQQFPKNQQSQIAEQILELISIWNKGQFIFF</sequence>
<protein>
    <submittedName>
        <fullName evidence="2">Uncharacterized protein</fullName>
    </submittedName>
</protein>
<name>A0A8S1R8H9_9CILI</name>
<proteinExistence type="predicted"/>
<organism evidence="2 3">
    <name type="scientific">Paramecium sonneborni</name>
    <dbReference type="NCBI Taxonomy" id="65129"/>
    <lineage>
        <taxon>Eukaryota</taxon>
        <taxon>Sar</taxon>
        <taxon>Alveolata</taxon>
        <taxon>Ciliophora</taxon>
        <taxon>Intramacronucleata</taxon>
        <taxon>Oligohymenophorea</taxon>
        <taxon>Peniculida</taxon>
        <taxon>Parameciidae</taxon>
        <taxon>Paramecium</taxon>
    </lineage>
</organism>
<accession>A0A8S1R8H9</accession>
<dbReference type="AlphaFoldDB" id="A0A8S1R8H9"/>
<dbReference type="Proteomes" id="UP000692954">
    <property type="component" value="Unassembled WGS sequence"/>
</dbReference>
<evidence type="ECO:0000313" key="3">
    <source>
        <dbReference type="Proteomes" id="UP000692954"/>
    </source>
</evidence>
<reference evidence="2" key="1">
    <citation type="submission" date="2021-01" db="EMBL/GenBank/DDBJ databases">
        <authorList>
            <consortium name="Genoscope - CEA"/>
            <person name="William W."/>
        </authorList>
    </citation>
    <scope>NUCLEOTIDE SEQUENCE</scope>
</reference>
<gene>
    <name evidence="2" type="ORF">PSON_ATCC_30995.1.T1490072</name>
</gene>